<sequence length="409" mass="46277">MSSDPWGRVDETGTVYVRTADGEKVVGSWQAGSPEEALAYFERKYEGLVVEIGLLERRVRTTDLSAKDAMTAIDHLRQQVDEHHAVGDLDALSKRLDKLVETVESRREERKAQKAKQADEARRAKEALVTEAEELAQSEQWRAAGERLRALVDTWKGLPRLDRKSDDELWHRFSHARSAFSKRRKAHFAALDAQREKARRTKERLVAEAEALSNSTDWGATAARYRELMAEWKAAGRAQREHEDELWNRFRGAQDVFFAARGSVFAERDAEQAENLKLKEELAAEAEKLVPVTDLKAARAAFRAINERWEAIGHVPRDARPKVEGRMQAVERAIQEAEEAEWRRTNPEARARAEGLTGQLQDAVDKLRKQIDAARAAGNDAKAEKLTRELEGRQALLDQALKGLQEFGG</sequence>
<name>A0A1D3DXL2_9ACTN</name>
<dbReference type="eggNOG" id="COG1196">
    <property type="taxonomic scope" value="Bacteria"/>
</dbReference>
<accession>A0A1D3DXL2</accession>
<dbReference type="InterPro" id="IPR007139">
    <property type="entry name" value="DUF349"/>
</dbReference>
<proteinExistence type="predicted"/>
<dbReference type="EMBL" id="ASHX02000001">
    <property type="protein sequence ID" value="OEJ97062.1"/>
    <property type="molecule type" value="Genomic_DNA"/>
</dbReference>
<feature type="coiled-coil region" evidence="1">
    <location>
        <begin position="320"/>
        <end position="384"/>
    </location>
</feature>
<gene>
    <name evidence="2" type="ORF">J116_024085</name>
</gene>
<keyword evidence="1" id="KW-0175">Coiled coil</keyword>
<feature type="coiled-coil region" evidence="1">
    <location>
        <begin position="89"/>
        <end position="138"/>
    </location>
</feature>
<dbReference type="Pfam" id="PF03993">
    <property type="entry name" value="DUF349"/>
    <property type="match status" value="3"/>
</dbReference>
<protein>
    <submittedName>
        <fullName evidence="2">DNA repair protein</fullName>
    </submittedName>
</protein>
<organism evidence="2 3">
    <name type="scientific">Streptomyces thermolilacinus SPC6</name>
    <dbReference type="NCBI Taxonomy" id="1306406"/>
    <lineage>
        <taxon>Bacteria</taxon>
        <taxon>Bacillati</taxon>
        <taxon>Actinomycetota</taxon>
        <taxon>Actinomycetes</taxon>
        <taxon>Kitasatosporales</taxon>
        <taxon>Streptomycetaceae</taxon>
        <taxon>Streptomyces</taxon>
    </lineage>
</organism>
<dbReference type="Proteomes" id="UP000095329">
    <property type="component" value="Unassembled WGS sequence"/>
</dbReference>
<evidence type="ECO:0000313" key="2">
    <source>
        <dbReference type="EMBL" id="OEJ97062.1"/>
    </source>
</evidence>
<reference evidence="2 3" key="1">
    <citation type="journal article" date="2013" name="Genome Announc.">
        <title>Genome Sequence of Streptomyces violaceusniger Strain SPC6, a Halotolerant Streptomycete That Exhibits Rapid Growth and Development.</title>
        <authorList>
            <person name="Chen X."/>
            <person name="Zhang B."/>
            <person name="Zhang W."/>
            <person name="Wu X."/>
            <person name="Zhang M."/>
            <person name="Chen T."/>
            <person name="Liu G."/>
            <person name="Dyson P."/>
        </authorList>
    </citation>
    <scope>NUCLEOTIDE SEQUENCE [LARGE SCALE GENOMIC DNA]</scope>
    <source>
        <strain evidence="2 3">SPC6</strain>
    </source>
</reference>
<evidence type="ECO:0000313" key="3">
    <source>
        <dbReference type="Proteomes" id="UP000095329"/>
    </source>
</evidence>
<evidence type="ECO:0000256" key="1">
    <source>
        <dbReference type="SAM" id="Coils"/>
    </source>
</evidence>
<dbReference type="RefSeq" id="WP_023589633.1">
    <property type="nucleotide sequence ID" value="NZ_ASHX02000001.1"/>
</dbReference>
<dbReference type="STRING" id="1306406.J116_024085"/>
<dbReference type="OrthoDB" id="5422202at2"/>
<dbReference type="AlphaFoldDB" id="A0A1D3DXL2"/>
<comment type="caution">
    <text evidence="2">The sequence shown here is derived from an EMBL/GenBank/DDBJ whole genome shotgun (WGS) entry which is preliminary data.</text>
</comment>
<keyword evidence="3" id="KW-1185">Reference proteome</keyword>
<feature type="coiled-coil region" evidence="1">
    <location>
        <begin position="188"/>
        <end position="215"/>
    </location>
</feature>